<keyword evidence="5 7" id="KW-0648">Protein biosynthesis</keyword>
<dbReference type="GO" id="GO:0071540">
    <property type="term" value="C:eukaryotic translation initiation factor 3 complex, eIF3e"/>
    <property type="evidence" value="ECO:0007669"/>
    <property type="project" value="TreeGrafter"/>
</dbReference>
<dbReference type="GO" id="GO:0043614">
    <property type="term" value="C:multi-eIF complex"/>
    <property type="evidence" value="ECO:0007669"/>
    <property type="project" value="TreeGrafter"/>
</dbReference>
<dbReference type="FunFam" id="1.25.40.860:FF:000003">
    <property type="entry name" value="Eukaryotic translation initiation factor 3 subunit A"/>
    <property type="match status" value="1"/>
</dbReference>
<feature type="compositionally biased region" description="Basic and acidic residues" evidence="8">
    <location>
        <begin position="790"/>
        <end position="894"/>
    </location>
</feature>
<feature type="compositionally biased region" description="Low complexity" evidence="8">
    <location>
        <begin position="1035"/>
        <end position="1061"/>
    </location>
</feature>
<dbReference type="GO" id="GO:0033290">
    <property type="term" value="C:eukaryotic 48S preinitiation complex"/>
    <property type="evidence" value="ECO:0007669"/>
    <property type="project" value="UniProtKB-UniRule"/>
</dbReference>
<accession>A0A316Z5Q3</accession>
<dbReference type="Proteomes" id="UP000245946">
    <property type="component" value="Unassembled WGS sequence"/>
</dbReference>
<dbReference type="PANTHER" id="PTHR14005:SF0">
    <property type="entry name" value="EUKARYOTIC TRANSLATION INITIATION FACTOR 3 SUBUNIT A"/>
    <property type="match status" value="1"/>
</dbReference>
<dbReference type="SMART" id="SM00088">
    <property type="entry name" value="PINT"/>
    <property type="match status" value="1"/>
</dbReference>
<evidence type="ECO:0000256" key="5">
    <source>
        <dbReference type="ARBA" id="ARBA00022917"/>
    </source>
</evidence>
<feature type="compositionally biased region" description="Low complexity" evidence="8">
    <location>
        <begin position="958"/>
        <end position="984"/>
    </location>
</feature>
<evidence type="ECO:0000256" key="3">
    <source>
        <dbReference type="ARBA" id="ARBA00022540"/>
    </source>
</evidence>
<feature type="compositionally biased region" description="Low complexity" evidence="8">
    <location>
        <begin position="896"/>
        <end position="910"/>
    </location>
</feature>
<dbReference type="GO" id="GO:0003743">
    <property type="term" value="F:translation initiation factor activity"/>
    <property type="evidence" value="ECO:0007669"/>
    <property type="project" value="UniProtKB-UniRule"/>
</dbReference>
<comment type="subunit">
    <text evidence="7">Component of the eukaryotic translation initiation factor 3 (eIF-3) complex.</text>
</comment>
<dbReference type="PANTHER" id="PTHR14005">
    <property type="entry name" value="EUKARYOTIC TRANSLATION INITIATION FACTOR 3, THETA SUBUNIT"/>
    <property type="match status" value="1"/>
</dbReference>
<dbReference type="Pfam" id="PF01399">
    <property type="entry name" value="PCI"/>
    <property type="match status" value="1"/>
</dbReference>
<dbReference type="Pfam" id="PF22591">
    <property type="entry name" value="eIF3a_PCI_TPR-like"/>
    <property type="match status" value="1"/>
</dbReference>
<dbReference type="PROSITE" id="PS50250">
    <property type="entry name" value="PCI"/>
    <property type="match status" value="1"/>
</dbReference>
<evidence type="ECO:0000313" key="11">
    <source>
        <dbReference type="Proteomes" id="UP000245946"/>
    </source>
</evidence>
<dbReference type="GO" id="GO:0002188">
    <property type="term" value="P:translation reinitiation"/>
    <property type="evidence" value="ECO:0007669"/>
    <property type="project" value="TreeGrafter"/>
</dbReference>
<dbReference type="GO" id="GO:0016282">
    <property type="term" value="C:eukaryotic 43S preinitiation complex"/>
    <property type="evidence" value="ECO:0007669"/>
    <property type="project" value="UniProtKB-UniRule"/>
</dbReference>
<evidence type="ECO:0000256" key="6">
    <source>
        <dbReference type="ARBA" id="ARBA00023054"/>
    </source>
</evidence>
<dbReference type="OrthoDB" id="18884at2759"/>
<gene>
    <name evidence="7" type="primary">TIF32</name>
    <name evidence="10" type="ORF">FA09DRAFT_310594</name>
</gene>
<dbReference type="Gene3D" id="4.10.860.10">
    <property type="entry name" value="UVR domain"/>
    <property type="match status" value="1"/>
</dbReference>
<dbReference type="AlphaFoldDB" id="A0A316Z5Q3"/>
<dbReference type="GO" id="GO:0001732">
    <property type="term" value="P:formation of cytoplasmic translation initiation complex"/>
    <property type="evidence" value="ECO:0007669"/>
    <property type="project" value="UniProtKB-UniRule"/>
</dbReference>
<dbReference type="InterPro" id="IPR027512">
    <property type="entry name" value="EIF3A"/>
</dbReference>
<dbReference type="GO" id="GO:0003729">
    <property type="term" value="F:mRNA binding"/>
    <property type="evidence" value="ECO:0007669"/>
    <property type="project" value="TreeGrafter"/>
</dbReference>
<comment type="function">
    <text evidence="7">RNA-binding component of the eukaryotic translation initiation factor 3 (eIF-3) complex, which is involved in protein synthesis of a specialized repertoire of mRNAs and, together with other initiation factors, stimulates binding of mRNA and methionyl-tRNAi to the 40S ribosome. The eIF-3 complex specifically targets and initiates translation of a subset of mRNAs involved in cell proliferation.</text>
</comment>
<keyword evidence="11" id="KW-1185">Reference proteome</keyword>
<sequence length="1085" mass="120709">MSRFQRPETLLKRAEELLGVGQQTAALAALSEIFSLRSFKQTPLTALEPIMLRFTDLCVDMRRGRLVKDGLLQYKNVSQNTNPASIDVVIRHLIKISEARVADAQKQADEAAAAKEADVEDLEESETPEAMLLGAVTSEENRDRTDRALVTPWLKFLWESYRTALDILRNNARLEVPYQQIANQALAFCMQYERKTEFRRLCDLLRTHLQNVARYSHHTHAINLTEPDTLQRHLDTRFSQLNSAVELELWQEAFRSVEDVHNLLTMAKKAPRPSMMANYYEKLTRIFMVSDNNLFHAAAWNRYYSLARGGLKTDEEHTRMSSLVLLSALAVPVISSSAPGTGNMNKSKSDFLLGDQETRSRTGRLTSLLGLSRTPTRAGLLKEALARNVLKRVRPELRELYHILEVEFHPLSICAKIEPIIAKLAQDPEMVPYVKPLHSVILTRLFQQLSQVYDAVKLARVMELVGAFQAPYNYTAADIEKFVLNACKKGHLDIRVDHVSQAITFQDDVFAAEQHPAAAVASGSGGEAGDVTRLQQTPGELVRTQLGRLASCLDTTVKIIDPSVIEAAQAAKRDVFARAVAAAEQEHKAAVARKAILARRKELLDERAARKEKDEATAKAERQRLAQAAEQKRMEDEKRNRELERIRKEMEAVKHEEAKKLAQNLKEKGGLKLSEEEYATLDTEKLVQLQVEQIEKEKKELAERLRVIHRRMDHLERAYRREETPLIAADYERQKEEDKAYHSAARTTLIETTKAKHAADLELKKRLQRIMPDYIELRKVIEGKRKEEMEARKRRADEQIEEEKQKRREQAYRDKAEAERAAEEERQRAAEEAERAKLREEEEARQAEQRALEQEKQAEREAEKRAEIEARQARLREQGEKQRQRELEVEERLRARTAAPAAAAAPAAPAQDASVWRKAAPAGAIADARNASPAPPLINRAPVAAAGGGWREREAARKAALANGEAPPAAAAPTSSGSATPQPTNGTASPLRAPPAAAAPAPAAAAPAPARQGPPTFTRGGAPGMSWREREAAKKAAAAAGGEGADAAPTPAQAAAAPAAQGGDGFQEVPKRSAGAYRPPGARGL</sequence>
<feature type="region of interest" description="Disordered" evidence="8">
    <location>
        <begin position="790"/>
        <end position="1085"/>
    </location>
</feature>
<dbReference type="EMBL" id="KZ819299">
    <property type="protein sequence ID" value="PWN96394.1"/>
    <property type="molecule type" value="Genomic_DNA"/>
</dbReference>
<evidence type="ECO:0000256" key="4">
    <source>
        <dbReference type="ARBA" id="ARBA00022884"/>
    </source>
</evidence>
<reference evidence="10 11" key="1">
    <citation type="journal article" date="2018" name="Mol. Biol. Evol.">
        <title>Broad Genomic Sampling Reveals a Smut Pathogenic Ancestry of the Fungal Clade Ustilaginomycotina.</title>
        <authorList>
            <person name="Kijpornyongpan T."/>
            <person name="Mondo S.J."/>
            <person name="Barry K."/>
            <person name="Sandor L."/>
            <person name="Lee J."/>
            <person name="Lipzen A."/>
            <person name="Pangilinan J."/>
            <person name="LaButti K."/>
            <person name="Hainaut M."/>
            <person name="Henrissat B."/>
            <person name="Grigoriev I.V."/>
            <person name="Spatafora J.W."/>
            <person name="Aime M.C."/>
        </authorList>
    </citation>
    <scope>NUCLEOTIDE SEQUENCE [LARGE SCALE GENOMIC DNA]</scope>
    <source>
        <strain evidence="10 11">MCA 4186</strain>
    </source>
</reference>
<evidence type="ECO:0000313" key="10">
    <source>
        <dbReference type="EMBL" id="PWN96394.1"/>
    </source>
</evidence>
<dbReference type="Gene3D" id="1.25.40.860">
    <property type="match status" value="2"/>
</dbReference>
<keyword evidence="3 7" id="KW-0396">Initiation factor</keyword>
<evidence type="ECO:0000256" key="8">
    <source>
        <dbReference type="SAM" id="MobiDB-lite"/>
    </source>
</evidence>
<evidence type="ECO:0000259" key="9">
    <source>
        <dbReference type="PROSITE" id="PS50250"/>
    </source>
</evidence>
<feature type="region of interest" description="Disordered" evidence="8">
    <location>
        <begin position="607"/>
        <end position="641"/>
    </location>
</feature>
<comment type="similarity">
    <text evidence="7">Belongs to the eIF-3 subunit A family.</text>
</comment>
<feature type="domain" description="PCI" evidence="9">
    <location>
        <begin position="317"/>
        <end position="510"/>
    </location>
</feature>
<keyword evidence="4 7" id="KW-0694">RNA-binding</keyword>
<dbReference type="InterPro" id="IPR054711">
    <property type="entry name" value="eIF3a_PCI_TPR-like"/>
</dbReference>
<dbReference type="FunFam" id="4.10.860.10:FF:000001">
    <property type="entry name" value="Eukaryotic translation initiation factor 3 subunit A"/>
    <property type="match status" value="1"/>
</dbReference>
<comment type="subcellular location">
    <subcellularLocation>
        <location evidence="1 7">Cytoplasm</location>
    </subcellularLocation>
</comment>
<feature type="compositionally biased region" description="Low complexity" evidence="8">
    <location>
        <begin position="994"/>
        <end position="1010"/>
    </location>
</feature>
<dbReference type="InterPro" id="IPR000717">
    <property type="entry name" value="PCI_dom"/>
</dbReference>
<organism evidence="10 11">
    <name type="scientific">Tilletiopsis washingtonensis</name>
    <dbReference type="NCBI Taxonomy" id="58919"/>
    <lineage>
        <taxon>Eukaryota</taxon>
        <taxon>Fungi</taxon>
        <taxon>Dikarya</taxon>
        <taxon>Basidiomycota</taxon>
        <taxon>Ustilaginomycotina</taxon>
        <taxon>Exobasidiomycetes</taxon>
        <taxon>Entylomatales</taxon>
        <taxon>Entylomatales incertae sedis</taxon>
        <taxon>Tilletiopsis</taxon>
    </lineage>
</organism>
<dbReference type="STRING" id="58919.A0A316Z5Q3"/>
<name>A0A316Z5Q3_9BASI</name>
<evidence type="ECO:0000256" key="1">
    <source>
        <dbReference type="ARBA" id="ARBA00004496"/>
    </source>
</evidence>
<keyword evidence="2 7" id="KW-0963">Cytoplasm</keyword>
<dbReference type="HAMAP" id="MF_03000">
    <property type="entry name" value="eIF3a"/>
    <property type="match status" value="1"/>
</dbReference>
<keyword evidence="6 7" id="KW-0175">Coiled coil</keyword>
<feature type="coiled-coil region" evidence="7">
    <location>
        <begin position="94"/>
        <end position="125"/>
    </location>
</feature>
<protein>
    <recommendedName>
        <fullName evidence="7">Eukaryotic translation initiation factor 3 subunit A</fullName>
        <shortName evidence="7">eIF3a</shortName>
    </recommendedName>
    <alternativeName>
        <fullName evidence="7">Eukaryotic translation initiation factor 3 110 kDa subunit homolog</fullName>
        <shortName evidence="7">eIF3 p110</shortName>
    </alternativeName>
    <alternativeName>
        <fullName evidence="7">Translation initiation factor eIF3, p110 subunit homolog</fullName>
    </alternativeName>
</protein>
<proteinExistence type="inferred from homology"/>
<evidence type="ECO:0000256" key="7">
    <source>
        <dbReference type="HAMAP-Rule" id="MF_03000"/>
    </source>
</evidence>
<evidence type="ECO:0000256" key="2">
    <source>
        <dbReference type="ARBA" id="ARBA00022490"/>
    </source>
</evidence>
<dbReference type="GO" id="GO:0071541">
    <property type="term" value="C:eukaryotic translation initiation factor 3 complex, eIF3m"/>
    <property type="evidence" value="ECO:0007669"/>
    <property type="project" value="TreeGrafter"/>
</dbReference>